<protein>
    <submittedName>
        <fullName evidence="2">Uncharacterized protein</fullName>
    </submittedName>
</protein>
<sequence>MSVKPNKTELPEEKLRGGSGRETHHDGEGGPIDREHGSTAKERALEELTDGPALTMQFQTFSII</sequence>
<gene>
    <name evidence="2" type="ORF">F2Q68_00038839</name>
</gene>
<dbReference type="AlphaFoldDB" id="A0A8S9MU31"/>
<dbReference type="EMBL" id="QGKW02000007">
    <property type="protein sequence ID" value="KAF2620563.1"/>
    <property type="molecule type" value="Genomic_DNA"/>
</dbReference>
<evidence type="ECO:0000256" key="1">
    <source>
        <dbReference type="SAM" id="MobiDB-lite"/>
    </source>
</evidence>
<reference evidence="2" key="1">
    <citation type="submission" date="2019-12" db="EMBL/GenBank/DDBJ databases">
        <title>Genome sequencing and annotation of Brassica cretica.</title>
        <authorList>
            <person name="Studholme D.J."/>
            <person name="Sarris P.F."/>
        </authorList>
    </citation>
    <scope>NUCLEOTIDE SEQUENCE</scope>
    <source>
        <strain evidence="2">PFS-001/15</strain>
        <tissue evidence="2">Leaf</tissue>
    </source>
</reference>
<evidence type="ECO:0000313" key="3">
    <source>
        <dbReference type="Proteomes" id="UP000712281"/>
    </source>
</evidence>
<name>A0A8S9MU31_BRACR</name>
<organism evidence="2 3">
    <name type="scientific">Brassica cretica</name>
    <name type="common">Mustard</name>
    <dbReference type="NCBI Taxonomy" id="69181"/>
    <lineage>
        <taxon>Eukaryota</taxon>
        <taxon>Viridiplantae</taxon>
        <taxon>Streptophyta</taxon>
        <taxon>Embryophyta</taxon>
        <taxon>Tracheophyta</taxon>
        <taxon>Spermatophyta</taxon>
        <taxon>Magnoliopsida</taxon>
        <taxon>eudicotyledons</taxon>
        <taxon>Gunneridae</taxon>
        <taxon>Pentapetalae</taxon>
        <taxon>rosids</taxon>
        <taxon>malvids</taxon>
        <taxon>Brassicales</taxon>
        <taxon>Brassicaceae</taxon>
        <taxon>Brassiceae</taxon>
        <taxon>Brassica</taxon>
    </lineage>
</organism>
<feature type="region of interest" description="Disordered" evidence="1">
    <location>
        <begin position="1"/>
        <end position="50"/>
    </location>
</feature>
<dbReference type="Proteomes" id="UP000712281">
    <property type="component" value="Unassembled WGS sequence"/>
</dbReference>
<proteinExistence type="predicted"/>
<comment type="caution">
    <text evidence="2">The sequence shown here is derived from an EMBL/GenBank/DDBJ whole genome shotgun (WGS) entry which is preliminary data.</text>
</comment>
<evidence type="ECO:0000313" key="2">
    <source>
        <dbReference type="EMBL" id="KAF2620563.1"/>
    </source>
</evidence>
<feature type="compositionally biased region" description="Basic and acidic residues" evidence="1">
    <location>
        <begin position="1"/>
        <end position="46"/>
    </location>
</feature>
<accession>A0A8S9MU31</accession>